<dbReference type="EMBL" id="CAUEEQ010068784">
    <property type="protein sequence ID" value="CAJ0965644.1"/>
    <property type="molecule type" value="Genomic_DNA"/>
</dbReference>
<accession>A0ABN9MFV4</accession>
<protein>
    <submittedName>
        <fullName evidence="2">Uncharacterized protein</fullName>
    </submittedName>
</protein>
<feature type="region of interest" description="Disordered" evidence="1">
    <location>
        <begin position="39"/>
        <end position="85"/>
    </location>
</feature>
<comment type="caution">
    <text evidence="2">The sequence shown here is derived from an EMBL/GenBank/DDBJ whole genome shotgun (WGS) entry which is preliminary data.</text>
</comment>
<proteinExistence type="predicted"/>
<evidence type="ECO:0000256" key="1">
    <source>
        <dbReference type="SAM" id="MobiDB-lite"/>
    </source>
</evidence>
<organism evidence="2 3">
    <name type="scientific">Ranitomeya imitator</name>
    <name type="common">mimic poison frog</name>
    <dbReference type="NCBI Taxonomy" id="111125"/>
    <lineage>
        <taxon>Eukaryota</taxon>
        <taxon>Metazoa</taxon>
        <taxon>Chordata</taxon>
        <taxon>Craniata</taxon>
        <taxon>Vertebrata</taxon>
        <taxon>Euteleostomi</taxon>
        <taxon>Amphibia</taxon>
        <taxon>Batrachia</taxon>
        <taxon>Anura</taxon>
        <taxon>Neobatrachia</taxon>
        <taxon>Hyloidea</taxon>
        <taxon>Dendrobatidae</taxon>
        <taxon>Dendrobatinae</taxon>
        <taxon>Ranitomeya</taxon>
    </lineage>
</organism>
<dbReference type="Proteomes" id="UP001176940">
    <property type="component" value="Unassembled WGS sequence"/>
</dbReference>
<gene>
    <name evidence="2" type="ORF">RIMI_LOCUS20490100</name>
</gene>
<evidence type="ECO:0000313" key="2">
    <source>
        <dbReference type="EMBL" id="CAJ0965644.1"/>
    </source>
</evidence>
<sequence>MFSFTDPKTECKKPLFPISQPSKIEPLSQRNKLMFTLSSSKAQDAQVNRETPSATTFTHSAAQLPPGPAPPGPAPPGPAPPVFPIPKDDIVNTFFESIKNMEVAEVVTTLNKITATNPAFKGKVLHI</sequence>
<feature type="compositionally biased region" description="Polar residues" evidence="1">
    <location>
        <begin position="39"/>
        <end position="61"/>
    </location>
</feature>
<feature type="region of interest" description="Disordered" evidence="1">
    <location>
        <begin position="1"/>
        <end position="23"/>
    </location>
</feature>
<feature type="compositionally biased region" description="Pro residues" evidence="1">
    <location>
        <begin position="65"/>
        <end position="84"/>
    </location>
</feature>
<evidence type="ECO:0000313" key="3">
    <source>
        <dbReference type="Proteomes" id="UP001176940"/>
    </source>
</evidence>
<keyword evidence="3" id="KW-1185">Reference proteome</keyword>
<name>A0ABN9MFV4_9NEOB</name>
<reference evidence="2" key="1">
    <citation type="submission" date="2023-07" db="EMBL/GenBank/DDBJ databases">
        <authorList>
            <person name="Stuckert A."/>
        </authorList>
    </citation>
    <scope>NUCLEOTIDE SEQUENCE</scope>
</reference>